<evidence type="ECO:0000313" key="2">
    <source>
        <dbReference type="EMBL" id="EGD78681.1"/>
    </source>
</evidence>
<reference evidence="2" key="1">
    <citation type="submission" date="2009-08" db="EMBL/GenBank/DDBJ databases">
        <title>Annotation of Salpingoeca rosetta.</title>
        <authorList>
            <consortium name="The Broad Institute Genome Sequencing Platform"/>
            <person name="Russ C."/>
            <person name="Cuomo C."/>
            <person name="Burger G."/>
            <person name="Gray M.W."/>
            <person name="Holland P.W.H."/>
            <person name="King N."/>
            <person name="Lang F.B.F."/>
            <person name="Roger A.J."/>
            <person name="Ruiz-Trillo I."/>
            <person name="Young S.K."/>
            <person name="Zeng Q."/>
            <person name="Gargeya S."/>
            <person name="Alvarado L."/>
            <person name="Berlin A."/>
            <person name="Chapman S.B."/>
            <person name="Chen Z."/>
            <person name="Freedman E."/>
            <person name="Gellesch M."/>
            <person name="Goldberg J."/>
            <person name="Griggs A."/>
            <person name="Gujja S."/>
            <person name="Heilman E."/>
            <person name="Heiman D."/>
            <person name="Howarth C."/>
            <person name="Mehta T."/>
            <person name="Neiman D."/>
            <person name="Pearson M."/>
            <person name="Roberts A."/>
            <person name="Saif S."/>
            <person name="Shea T."/>
            <person name="Shenoy N."/>
            <person name="Sisk P."/>
            <person name="Stolte C."/>
            <person name="Sykes S."/>
            <person name="White J."/>
            <person name="Yandava C."/>
            <person name="Haas B."/>
            <person name="Nusbaum C."/>
            <person name="Birren B."/>
        </authorList>
    </citation>
    <scope>NUCLEOTIDE SEQUENCE [LARGE SCALE GENOMIC DNA]</scope>
    <source>
        <strain evidence="2">ATCC 50818</strain>
    </source>
</reference>
<dbReference type="Gene3D" id="1.20.930.10">
    <property type="entry name" value="Conserved domain common to transcription factors TFIIS, elongin A, CRSP70"/>
    <property type="match status" value="1"/>
</dbReference>
<feature type="compositionally biased region" description="Basic residues" evidence="1">
    <location>
        <begin position="513"/>
        <end position="524"/>
    </location>
</feature>
<dbReference type="AlphaFoldDB" id="F2TYK7"/>
<evidence type="ECO:0008006" key="4">
    <source>
        <dbReference type="Google" id="ProtNLM"/>
    </source>
</evidence>
<feature type="compositionally biased region" description="Acidic residues" evidence="1">
    <location>
        <begin position="166"/>
        <end position="182"/>
    </location>
</feature>
<dbReference type="GO" id="GO:0005634">
    <property type="term" value="C:nucleus"/>
    <property type="evidence" value="ECO:0007669"/>
    <property type="project" value="TreeGrafter"/>
</dbReference>
<name>F2TYK7_SALR5</name>
<feature type="compositionally biased region" description="Basic and acidic residues" evidence="1">
    <location>
        <begin position="87"/>
        <end position="101"/>
    </location>
</feature>
<dbReference type="RefSeq" id="XP_004997638.1">
    <property type="nucleotide sequence ID" value="XM_004997581.1"/>
</dbReference>
<feature type="compositionally biased region" description="Polar residues" evidence="1">
    <location>
        <begin position="49"/>
        <end position="70"/>
    </location>
</feature>
<dbReference type="GeneID" id="16078233"/>
<keyword evidence="3" id="KW-1185">Reference proteome</keyword>
<dbReference type="InterPro" id="IPR051037">
    <property type="entry name" value="RNAPII_TF_IWS1"/>
</dbReference>
<dbReference type="GO" id="GO:0016973">
    <property type="term" value="P:poly(A)+ mRNA export from nucleus"/>
    <property type="evidence" value="ECO:0007669"/>
    <property type="project" value="TreeGrafter"/>
</dbReference>
<feature type="compositionally biased region" description="Polar residues" evidence="1">
    <location>
        <begin position="17"/>
        <end position="41"/>
    </location>
</feature>
<dbReference type="PANTHER" id="PTHR46010:SF1">
    <property type="entry name" value="PROTEIN IWS1 HOMOLOG"/>
    <property type="match status" value="1"/>
</dbReference>
<protein>
    <recommendedName>
        <fullName evidence="4">TFIIS N-terminal domain-containing protein</fullName>
    </recommendedName>
</protein>
<feature type="compositionally biased region" description="Low complexity" evidence="1">
    <location>
        <begin position="237"/>
        <end position="253"/>
    </location>
</feature>
<feature type="compositionally biased region" description="Basic residues" evidence="1">
    <location>
        <begin position="302"/>
        <end position="319"/>
    </location>
</feature>
<dbReference type="KEGG" id="sre:PTSG_11763"/>
<dbReference type="OMA" id="HTHKDET"/>
<dbReference type="InterPro" id="IPR035441">
    <property type="entry name" value="TFIIS/LEDGF_dom_sf"/>
</dbReference>
<feature type="region of interest" description="Disordered" evidence="1">
    <location>
        <begin position="1"/>
        <end position="354"/>
    </location>
</feature>
<gene>
    <name evidence="2" type="ORF">PTSG_11763</name>
</gene>
<evidence type="ECO:0000256" key="1">
    <source>
        <dbReference type="SAM" id="MobiDB-lite"/>
    </source>
</evidence>
<dbReference type="eggNOG" id="KOG1793">
    <property type="taxonomic scope" value="Eukaryota"/>
</dbReference>
<feature type="compositionally biased region" description="Basic and acidic residues" evidence="1">
    <location>
        <begin position="146"/>
        <end position="165"/>
    </location>
</feature>
<organism evidence="3">
    <name type="scientific">Salpingoeca rosetta (strain ATCC 50818 / BSB-021)</name>
    <dbReference type="NCBI Taxonomy" id="946362"/>
    <lineage>
        <taxon>Eukaryota</taxon>
        <taxon>Choanoflagellata</taxon>
        <taxon>Craspedida</taxon>
        <taxon>Salpingoecidae</taxon>
        <taxon>Salpingoeca</taxon>
    </lineage>
</organism>
<feature type="compositionally biased region" description="Acidic residues" evidence="1">
    <location>
        <begin position="275"/>
        <end position="290"/>
    </location>
</feature>
<sequence>MADHDDASDSAVGETQVPETQPVTETQQESQVPETVPVSTNVEEEEATEQLQVPETQVPESQVPETQVPETQMPAAAATTQEVEGEKEERADKEGGEDVQKDTSSAEAGDAAESQVEETQAPATMDAAADADDDSHSQQQEDVETDREPDNDGKEGEQQDKTKDEGEGDNATDVTAGDDDDTVATAAADDADDDGADAKKDGAGEDEEQPGVVAVAAEKSQPVKRVVESDDEEDSTPADAAAEEAAPAPAETAGNGGDEPLVDKSAMLDAIFGDSDSEEEGTFEGYEEVPEVPSPPPTPKTAPKRKKTQPAKARGKRRAAANSDDEEDNERPMPAAADPFARKKPKRRKNAGIDTNVDDKAKAILNEMKKAADADNAARANRQPALNKLMILDKVVTAINKPQLQPILLDNRLFDYLVLWLQPYEDSTLPNVNVRTRLLRVISTMTVSSDDSHQLRESRLPVVCELLRRHPLESSENKRRLAVIKDKFSRILVSAGELEAQQQAAEEERLRRRMRRVGPARSHRSVQDTSALRPGDKGFIIRARVPQPEDRDYVIRPESKVTQDFDTTARAARSQGRMADFNRMFKSQKNKSKSRNVSAVQVNITGSFSGGK</sequence>
<dbReference type="Proteomes" id="UP000007799">
    <property type="component" value="Unassembled WGS sequence"/>
</dbReference>
<dbReference type="STRING" id="946362.F2TYK7"/>
<proteinExistence type="predicted"/>
<dbReference type="EMBL" id="GL832957">
    <property type="protein sequence ID" value="EGD78681.1"/>
    <property type="molecule type" value="Genomic_DNA"/>
</dbReference>
<dbReference type="OrthoDB" id="21124at2759"/>
<feature type="region of interest" description="Disordered" evidence="1">
    <location>
        <begin position="513"/>
        <end position="539"/>
    </location>
</feature>
<evidence type="ECO:0000313" key="3">
    <source>
        <dbReference type="Proteomes" id="UP000007799"/>
    </source>
</evidence>
<accession>F2TYK7</accession>
<dbReference type="InParanoid" id="F2TYK7"/>
<dbReference type="PANTHER" id="PTHR46010">
    <property type="entry name" value="PROTEIN IWS1 HOMOLOG"/>
    <property type="match status" value="1"/>
</dbReference>